<dbReference type="PANTHER" id="PTHR39940">
    <property type="entry name" value="PROTHORACICOTROPIC HORMONE, ISOFORM F"/>
    <property type="match status" value="1"/>
</dbReference>
<evidence type="ECO:0000256" key="1">
    <source>
        <dbReference type="SAM" id="MobiDB-lite"/>
    </source>
</evidence>
<dbReference type="SUPFAM" id="SSF57501">
    <property type="entry name" value="Cystine-knot cytokines"/>
    <property type="match status" value="1"/>
</dbReference>
<gene>
    <name evidence="2" type="ORF">SNE40_004984</name>
</gene>
<comment type="caution">
    <text evidence="2">The sequence shown here is derived from an EMBL/GenBank/DDBJ whole genome shotgun (WGS) entry which is preliminary data.</text>
</comment>
<feature type="region of interest" description="Disordered" evidence="1">
    <location>
        <begin position="94"/>
        <end position="169"/>
    </location>
</feature>
<reference evidence="2 3" key="1">
    <citation type="submission" date="2024-01" db="EMBL/GenBank/DDBJ databases">
        <title>The genome of the rayed Mediterranean limpet Patella caerulea (Linnaeus, 1758).</title>
        <authorList>
            <person name="Anh-Thu Weber A."/>
            <person name="Halstead-Nussloch G."/>
        </authorList>
    </citation>
    <scope>NUCLEOTIDE SEQUENCE [LARGE SCALE GENOMIC DNA]</scope>
    <source>
        <strain evidence="2">AATW-2023a</strain>
        <tissue evidence="2">Whole specimen</tissue>
    </source>
</reference>
<dbReference type="EMBL" id="JAZGQO010000003">
    <property type="protein sequence ID" value="KAK6188904.1"/>
    <property type="molecule type" value="Genomic_DNA"/>
</dbReference>
<accession>A0AAN8PXV3</accession>
<keyword evidence="3" id="KW-1185">Reference proteome</keyword>
<dbReference type="AlphaFoldDB" id="A0AAN8PXV3"/>
<dbReference type="PANTHER" id="PTHR39940:SF1">
    <property type="entry name" value="PROTHORACICOTROPIC HORMONE, ISOFORM F"/>
    <property type="match status" value="1"/>
</dbReference>
<dbReference type="Proteomes" id="UP001347796">
    <property type="component" value="Unassembled WGS sequence"/>
</dbReference>
<sequence>MGELCSVMTRSSGLTCFGALSRSFLPGPYVGRHKTSTVQVNNITRITYVVFLLIMLAGSCIASPRIEPTEEGSAVYFKSRFCQPLSESELKRRMGASFDRSRMSPNEDANNKRSASDSDTEEFGDEGEEDGEVSEYFDTEDQEVGEGDIIDYSEGDGHPHPADPTTTHTPIYNFMRKKREIKDDDNTLQLLLNKDKKADDEGDLHLQLLLSGKNKKARRQLKKKLRAKARKNNLFKKPPPWECKMDSKWQRMKVGFFPTYVQTGRCLTNKCFYRLYDCIPKKYAIKLLKRDPDQCNPLPTIGLNATYEERWFFVRHYVTVGCDCSKKQRRRKGRY</sequence>
<organism evidence="2 3">
    <name type="scientific">Patella caerulea</name>
    <name type="common">Rayed Mediterranean limpet</name>
    <dbReference type="NCBI Taxonomy" id="87958"/>
    <lineage>
        <taxon>Eukaryota</taxon>
        <taxon>Metazoa</taxon>
        <taxon>Spiralia</taxon>
        <taxon>Lophotrochozoa</taxon>
        <taxon>Mollusca</taxon>
        <taxon>Gastropoda</taxon>
        <taxon>Patellogastropoda</taxon>
        <taxon>Patelloidea</taxon>
        <taxon>Patellidae</taxon>
        <taxon>Patella</taxon>
    </lineage>
</organism>
<dbReference type="Gene3D" id="2.10.90.10">
    <property type="entry name" value="Cystine-knot cytokines"/>
    <property type="match status" value="1"/>
</dbReference>
<evidence type="ECO:0000313" key="2">
    <source>
        <dbReference type="EMBL" id="KAK6188904.1"/>
    </source>
</evidence>
<feature type="compositionally biased region" description="Acidic residues" evidence="1">
    <location>
        <begin position="118"/>
        <end position="154"/>
    </location>
</feature>
<evidence type="ECO:0000313" key="3">
    <source>
        <dbReference type="Proteomes" id="UP001347796"/>
    </source>
</evidence>
<name>A0AAN8PXV3_PATCE</name>
<protein>
    <submittedName>
        <fullName evidence="2">Uncharacterized protein</fullName>
    </submittedName>
</protein>
<dbReference type="InterPro" id="IPR029034">
    <property type="entry name" value="Cystine-knot_cytokine"/>
</dbReference>
<proteinExistence type="predicted"/>
<dbReference type="InterPro" id="IPR052876">
    <property type="entry name" value="Insect_Hormone_Regulators"/>
</dbReference>